<evidence type="ECO:0000256" key="6">
    <source>
        <dbReference type="SAM" id="MobiDB-lite"/>
    </source>
</evidence>
<dbReference type="InterPro" id="IPR011010">
    <property type="entry name" value="DNA_brk_join_enz"/>
</dbReference>
<dbReference type="PROSITE" id="PS51900">
    <property type="entry name" value="CB"/>
    <property type="match status" value="1"/>
</dbReference>
<dbReference type="GO" id="GO:0006310">
    <property type="term" value="P:DNA recombination"/>
    <property type="evidence" value="ECO:0007669"/>
    <property type="project" value="UniProtKB-KW"/>
</dbReference>
<name>A0A094YPM0_9BACT</name>
<dbReference type="InterPro" id="IPR010998">
    <property type="entry name" value="Integrase_recombinase_N"/>
</dbReference>
<dbReference type="InterPro" id="IPR013762">
    <property type="entry name" value="Integrase-like_cat_sf"/>
</dbReference>
<feature type="region of interest" description="Disordered" evidence="6">
    <location>
        <begin position="341"/>
        <end position="367"/>
    </location>
</feature>
<dbReference type="Gene3D" id="1.10.150.130">
    <property type="match status" value="1"/>
</dbReference>
<evidence type="ECO:0000259" key="7">
    <source>
        <dbReference type="PROSITE" id="PS51898"/>
    </source>
</evidence>
<dbReference type="SUPFAM" id="SSF56349">
    <property type="entry name" value="DNA breaking-rejoining enzymes"/>
    <property type="match status" value="1"/>
</dbReference>
<evidence type="ECO:0000313" key="10">
    <source>
        <dbReference type="Proteomes" id="UP000029452"/>
    </source>
</evidence>
<keyword evidence="4" id="KW-0233">DNA recombination</keyword>
<evidence type="ECO:0000313" key="9">
    <source>
        <dbReference type="EMBL" id="KGA95201.1"/>
    </source>
</evidence>
<dbReference type="EMBL" id="JPGK01000001">
    <property type="protein sequence ID" value="KGA95201.1"/>
    <property type="molecule type" value="Genomic_DNA"/>
</dbReference>
<feature type="domain" description="Tyr recombinase" evidence="7">
    <location>
        <begin position="164"/>
        <end position="338"/>
    </location>
</feature>
<keyword evidence="3 5" id="KW-0238">DNA-binding</keyword>
<evidence type="ECO:0000256" key="2">
    <source>
        <dbReference type="ARBA" id="ARBA00022908"/>
    </source>
</evidence>
<dbReference type="InterPro" id="IPR002104">
    <property type="entry name" value="Integrase_catalytic"/>
</dbReference>
<protein>
    <submittedName>
        <fullName evidence="9">Site-specific recombinase, phage integrase family</fullName>
    </submittedName>
</protein>
<dbReference type="PANTHER" id="PTHR30349:SF64">
    <property type="entry name" value="PROPHAGE INTEGRASE INTD-RELATED"/>
    <property type="match status" value="1"/>
</dbReference>
<dbReference type="GO" id="GO:0003677">
    <property type="term" value="F:DNA binding"/>
    <property type="evidence" value="ECO:0007669"/>
    <property type="project" value="UniProtKB-UniRule"/>
</dbReference>
<evidence type="ECO:0000256" key="1">
    <source>
        <dbReference type="ARBA" id="ARBA00008857"/>
    </source>
</evidence>
<dbReference type="InterPro" id="IPR044068">
    <property type="entry name" value="CB"/>
</dbReference>
<evidence type="ECO:0000256" key="3">
    <source>
        <dbReference type="ARBA" id="ARBA00023125"/>
    </source>
</evidence>
<dbReference type="RefSeq" id="WP_036080201.1">
    <property type="nucleotide sequence ID" value="NZ_JPGK01000001.1"/>
</dbReference>
<dbReference type="PROSITE" id="PS51898">
    <property type="entry name" value="TYR_RECOMBINASE"/>
    <property type="match status" value="1"/>
</dbReference>
<dbReference type="AlphaFoldDB" id="A0A094YPM0"/>
<reference evidence="9 10" key="1">
    <citation type="submission" date="2014-06" db="EMBL/GenBank/DDBJ databases">
        <title>Draft genome sequence of iron oxidizing acidophile Leptospirillum ferriphilum DSM14647.</title>
        <authorList>
            <person name="Cardenas J.P."/>
            <person name="Lazcano M."/>
            <person name="Ossandon F.J."/>
            <person name="Corbett M."/>
            <person name="Holmes D.S."/>
            <person name="Watkin E."/>
        </authorList>
    </citation>
    <scope>NUCLEOTIDE SEQUENCE [LARGE SCALE GENOMIC DNA]</scope>
    <source>
        <strain evidence="9 10">DSM 14647</strain>
    </source>
</reference>
<accession>A0A094YPM0</accession>
<dbReference type="PANTHER" id="PTHR30349">
    <property type="entry name" value="PHAGE INTEGRASE-RELATED"/>
    <property type="match status" value="1"/>
</dbReference>
<dbReference type="Pfam" id="PF00589">
    <property type="entry name" value="Phage_integrase"/>
    <property type="match status" value="1"/>
</dbReference>
<comment type="caution">
    <text evidence="9">The sequence shown here is derived from an EMBL/GenBank/DDBJ whole genome shotgun (WGS) entry which is preliminary data.</text>
</comment>
<feature type="domain" description="Core-binding (CB)" evidence="8">
    <location>
        <begin position="65"/>
        <end position="143"/>
    </location>
</feature>
<dbReference type="InterPro" id="IPR050090">
    <property type="entry name" value="Tyrosine_recombinase_XerCD"/>
</dbReference>
<proteinExistence type="inferred from homology"/>
<organism evidence="9 10">
    <name type="scientific">Leptospirillum ferriphilum</name>
    <dbReference type="NCBI Taxonomy" id="178606"/>
    <lineage>
        <taxon>Bacteria</taxon>
        <taxon>Pseudomonadati</taxon>
        <taxon>Nitrospirota</taxon>
        <taxon>Nitrospiria</taxon>
        <taxon>Nitrospirales</taxon>
        <taxon>Nitrospiraceae</taxon>
        <taxon>Leptospirillum</taxon>
    </lineage>
</organism>
<keyword evidence="2" id="KW-0229">DNA integration</keyword>
<dbReference type="CDD" id="cd00796">
    <property type="entry name" value="INT_Rci_Hp1_C"/>
    <property type="match status" value="1"/>
</dbReference>
<dbReference type="GO" id="GO:0015074">
    <property type="term" value="P:DNA integration"/>
    <property type="evidence" value="ECO:0007669"/>
    <property type="project" value="UniProtKB-KW"/>
</dbReference>
<gene>
    <name evidence="9" type="ORF">LptCag_2635</name>
</gene>
<evidence type="ECO:0000256" key="4">
    <source>
        <dbReference type="ARBA" id="ARBA00023172"/>
    </source>
</evidence>
<evidence type="ECO:0000256" key="5">
    <source>
        <dbReference type="PROSITE-ProRule" id="PRU01248"/>
    </source>
</evidence>
<dbReference type="PATRIC" id="fig|178606.4.peg.415"/>
<sequence>MARAKQDRGVFERPVDSGIWWVRYTWQGKEIRRKIGRKTDAKNYYARVRAQILEGRYEPEKPRVVTLGAWLGEYMETVTSVSLSQQRGYAKFWTNTLGGRPIASIKTAELERIQVSLREAGKLAPSTINRHFAFLKHTFNIALRDGLIKENPVKGVHFFKEPKGRTVFLSEADEAKLKESFSPEYWPYVELAIHTGLRQSEQFNLRWENIDMTSRVLTVPVSKSGLTRHVPLNDTALAVLRDLKARQVILSPWVFPSPVDHTKPRDGNAFYKKVFVPAIEKAGLSGVVWHTLRHTFCSRLVQAGVPLTTVQKLAGHKDYSTTLIYAHLSPDHLHEAVGILSGKNPKSESEPAPNPAPAPFFKTGISS</sequence>
<comment type="similarity">
    <text evidence="1">Belongs to the 'phage' integrase family.</text>
</comment>
<dbReference type="Gene3D" id="1.10.443.10">
    <property type="entry name" value="Intergrase catalytic core"/>
    <property type="match status" value="1"/>
</dbReference>
<dbReference type="Proteomes" id="UP000029452">
    <property type="component" value="Unassembled WGS sequence"/>
</dbReference>
<evidence type="ECO:0000259" key="8">
    <source>
        <dbReference type="PROSITE" id="PS51900"/>
    </source>
</evidence>